<dbReference type="InterPro" id="IPR042128">
    <property type="entry name" value="NuoE_dom"/>
</dbReference>
<accession>A0A437QXQ5</accession>
<name>A0A437QXQ5_9PROT</name>
<dbReference type="GO" id="GO:0098796">
    <property type="term" value="C:membrane protein complex"/>
    <property type="evidence" value="ECO:0007669"/>
    <property type="project" value="UniProtKB-ARBA"/>
</dbReference>
<evidence type="ECO:0000313" key="12">
    <source>
        <dbReference type="EMBL" id="RVU39294.1"/>
    </source>
</evidence>
<dbReference type="Gene3D" id="3.40.30.10">
    <property type="entry name" value="Glutaredoxin"/>
    <property type="match status" value="1"/>
</dbReference>
<evidence type="ECO:0000256" key="6">
    <source>
        <dbReference type="ARBA" id="ARBA00023014"/>
    </source>
</evidence>
<dbReference type="FunFam" id="3.40.30.10:FF:000022">
    <property type="entry name" value="NADH dehydrogenase flavoprotein 2, mitochondrial"/>
    <property type="match status" value="1"/>
</dbReference>
<feature type="binding site" evidence="10">
    <location>
        <position position="92"/>
    </location>
    <ligand>
        <name>[2Fe-2S] cluster</name>
        <dbReference type="ChEBI" id="CHEBI:190135"/>
    </ligand>
</feature>
<evidence type="ECO:0000256" key="9">
    <source>
        <dbReference type="ARBA" id="ARBA00047712"/>
    </source>
</evidence>
<evidence type="ECO:0000256" key="4">
    <source>
        <dbReference type="ARBA" id="ARBA00022967"/>
    </source>
</evidence>
<dbReference type="CDD" id="cd03064">
    <property type="entry name" value="TRX_Fd_NuoE"/>
    <property type="match status" value="1"/>
</dbReference>
<comment type="catalytic activity">
    <reaction evidence="9">
        <text>a quinone + NADH + 5 H(+)(in) = a quinol + NAD(+) + 4 H(+)(out)</text>
        <dbReference type="Rhea" id="RHEA:57888"/>
        <dbReference type="ChEBI" id="CHEBI:15378"/>
        <dbReference type="ChEBI" id="CHEBI:24646"/>
        <dbReference type="ChEBI" id="CHEBI:57540"/>
        <dbReference type="ChEBI" id="CHEBI:57945"/>
        <dbReference type="ChEBI" id="CHEBI:132124"/>
    </reaction>
</comment>
<dbReference type="InterPro" id="IPR036249">
    <property type="entry name" value="Thioredoxin-like_sf"/>
</dbReference>
<comment type="cofactor">
    <cofactor evidence="8">
        <name>[2Fe-2S] cluster</name>
        <dbReference type="ChEBI" id="CHEBI:190135"/>
    </cofactor>
</comment>
<keyword evidence="7" id="KW-0520">NAD</keyword>
<feature type="binding site" evidence="10">
    <location>
        <position position="97"/>
    </location>
    <ligand>
        <name>[2Fe-2S] cluster</name>
        <dbReference type="ChEBI" id="CHEBI:190135"/>
    </ligand>
</feature>
<dbReference type="Proteomes" id="UP000287447">
    <property type="component" value="Unassembled WGS sequence"/>
</dbReference>
<evidence type="ECO:0000256" key="11">
    <source>
        <dbReference type="SAM" id="MobiDB-lite"/>
    </source>
</evidence>
<dbReference type="OrthoDB" id="9807941at2"/>
<comment type="cofactor">
    <cofactor evidence="10">
        <name>[2Fe-2S] cluster</name>
        <dbReference type="ChEBI" id="CHEBI:190135"/>
    </cofactor>
    <text evidence="10">Binds 1 [2Fe-2S] cluster.</text>
</comment>
<organism evidence="12 13">
    <name type="scientific">Hwanghaeella grinnelliae</name>
    <dbReference type="NCBI Taxonomy" id="2500179"/>
    <lineage>
        <taxon>Bacteria</taxon>
        <taxon>Pseudomonadati</taxon>
        <taxon>Pseudomonadota</taxon>
        <taxon>Alphaproteobacteria</taxon>
        <taxon>Rhodospirillales</taxon>
        <taxon>Rhodospirillaceae</taxon>
        <taxon>Hwanghaeella</taxon>
    </lineage>
</organism>
<keyword evidence="3 10" id="KW-0479">Metal-binding</keyword>
<dbReference type="GO" id="GO:0022890">
    <property type="term" value="F:inorganic cation transmembrane transporter activity"/>
    <property type="evidence" value="ECO:0007669"/>
    <property type="project" value="UniProtKB-ARBA"/>
</dbReference>
<reference evidence="13" key="1">
    <citation type="submission" date="2019-01" db="EMBL/GenBank/DDBJ databases">
        <title>Gri0909 isolated from a small marine red alga.</title>
        <authorList>
            <person name="Kim J."/>
            <person name="Jeong S.E."/>
            <person name="Jeon C.O."/>
        </authorList>
    </citation>
    <scope>NUCLEOTIDE SEQUENCE [LARGE SCALE GENOMIC DNA]</scope>
    <source>
        <strain evidence="13">Gri0909</strain>
    </source>
</reference>
<keyword evidence="2 10" id="KW-0001">2Fe-2S</keyword>
<dbReference type="PIRSF" id="PIRSF000216">
    <property type="entry name" value="NADH_DH_24kDa"/>
    <property type="match status" value="1"/>
</dbReference>
<dbReference type="GO" id="GO:0031090">
    <property type="term" value="C:organelle membrane"/>
    <property type="evidence" value="ECO:0007669"/>
    <property type="project" value="UniProtKB-ARBA"/>
</dbReference>
<dbReference type="RefSeq" id="WP_127764665.1">
    <property type="nucleotide sequence ID" value="NZ_SADE01000001.1"/>
</dbReference>
<keyword evidence="5 10" id="KW-0408">Iron</keyword>
<evidence type="ECO:0000256" key="10">
    <source>
        <dbReference type="PIRSR" id="PIRSR000216-1"/>
    </source>
</evidence>
<dbReference type="GO" id="GO:0008324">
    <property type="term" value="F:monoatomic cation transmembrane transporter activity"/>
    <property type="evidence" value="ECO:0007669"/>
    <property type="project" value="UniProtKB-ARBA"/>
</dbReference>
<feature type="binding site" evidence="10">
    <location>
        <position position="137"/>
    </location>
    <ligand>
        <name>[2Fe-2S] cluster</name>
        <dbReference type="ChEBI" id="CHEBI:190135"/>
    </ligand>
</feature>
<comment type="caution">
    <text evidence="12">The sequence shown here is derived from an EMBL/GenBank/DDBJ whole genome shotgun (WGS) entry which is preliminary data.</text>
</comment>
<evidence type="ECO:0000256" key="1">
    <source>
        <dbReference type="ARBA" id="ARBA00010643"/>
    </source>
</evidence>
<evidence type="ECO:0000313" key="13">
    <source>
        <dbReference type="Proteomes" id="UP000287447"/>
    </source>
</evidence>
<dbReference type="SUPFAM" id="SSF52833">
    <property type="entry name" value="Thioredoxin-like"/>
    <property type="match status" value="1"/>
</dbReference>
<dbReference type="GO" id="GO:1902494">
    <property type="term" value="C:catalytic complex"/>
    <property type="evidence" value="ECO:0007669"/>
    <property type="project" value="UniProtKB-ARBA"/>
</dbReference>
<dbReference type="InterPro" id="IPR002023">
    <property type="entry name" value="NuoE-like"/>
</dbReference>
<dbReference type="Pfam" id="PF01257">
    <property type="entry name" value="2Fe-2S_thioredx"/>
    <property type="match status" value="1"/>
</dbReference>
<comment type="similarity">
    <text evidence="1">Belongs to the complex I 24 kDa subunit family.</text>
</comment>
<dbReference type="PANTHER" id="PTHR10371">
    <property type="entry name" value="NADH DEHYDROGENASE UBIQUINONE FLAVOPROTEIN 2, MITOCHONDRIAL"/>
    <property type="match status" value="1"/>
</dbReference>
<feature type="region of interest" description="Disordered" evidence="11">
    <location>
        <begin position="179"/>
        <end position="212"/>
    </location>
</feature>
<dbReference type="Gene3D" id="1.10.10.1590">
    <property type="entry name" value="NADH-quinone oxidoreductase subunit E"/>
    <property type="match status" value="1"/>
</dbReference>
<protein>
    <submittedName>
        <fullName evidence="12">NADH-quinone oxidoreductase subunit E</fullName>
    </submittedName>
</protein>
<dbReference type="AlphaFoldDB" id="A0A437QXQ5"/>
<keyword evidence="6 10" id="KW-0411">Iron-sulfur</keyword>
<keyword evidence="4" id="KW-1278">Translocase</keyword>
<proteinExistence type="inferred from homology"/>
<feature type="binding site" evidence="10">
    <location>
        <position position="133"/>
    </location>
    <ligand>
        <name>[2Fe-2S] cluster</name>
        <dbReference type="ChEBI" id="CHEBI:190135"/>
    </ligand>
</feature>
<dbReference type="PANTHER" id="PTHR10371:SF3">
    <property type="entry name" value="NADH DEHYDROGENASE [UBIQUINONE] FLAVOPROTEIN 2, MITOCHONDRIAL"/>
    <property type="match status" value="1"/>
</dbReference>
<dbReference type="GO" id="GO:0022804">
    <property type="term" value="F:active transmembrane transporter activity"/>
    <property type="evidence" value="ECO:0007669"/>
    <property type="project" value="UniProtKB-ARBA"/>
</dbReference>
<evidence type="ECO:0000256" key="3">
    <source>
        <dbReference type="ARBA" id="ARBA00022723"/>
    </source>
</evidence>
<evidence type="ECO:0000256" key="7">
    <source>
        <dbReference type="ARBA" id="ARBA00023027"/>
    </source>
</evidence>
<dbReference type="GO" id="GO:0031967">
    <property type="term" value="C:organelle envelope"/>
    <property type="evidence" value="ECO:0007669"/>
    <property type="project" value="UniProtKB-ARBA"/>
</dbReference>
<dbReference type="GO" id="GO:0046872">
    <property type="term" value="F:metal ion binding"/>
    <property type="evidence" value="ECO:0007669"/>
    <property type="project" value="UniProtKB-KW"/>
</dbReference>
<dbReference type="NCBIfam" id="TIGR01958">
    <property type="entry name" value="nuoE_fam"/>
    <property type="match status" value="1"/>
</dbReference>
<dbReference type="GO" id="GO:0098662">
    <property type="term" value="P:inorganic cation transmembrane transport"/>
    <property type="evidence" value="ECO:0007669"/>
    <property type="project" value="UniProtKB-ARBA"/>
</dbReference>
<dbReference type="FunFam" id="1.10.10.1590:FF:000001">
    <property type="entry name" value="NADH-quinone oxidoreductase subunit E"/>
    <property type="match status" value="1"/>
</dbReference>
<gene>
    <name evidence="12" type="primary">nuoE</name>
    <name evidence="12" type="ORF">EOI86_08655</name>
</gene>
<keyword evidence="13" id="KW-1185">Reference proteome</keyword>
<evidence type="ECO:0000256" key="2">
    <source>
        <dbReference type="ARBA" id="ARBA00022714"/>
    </source>
</evidence>
<dbReference type="PROSITE" id="PS01099">
    <property type="entry name" value="COMPLEX1_24K"/>
    <property type="match status" value="1"/>
</dbReference>
<dbReference type="InterPro" id="IPR041921">
    <property type="entry name" value="NuoE_N"/>
</dbReference>
<evidence type="ECO:0000256" key="8">
    <source>
        <dbReference type="ARBA" id="ARBA00034078"/>
    </source>
</evidence>
<sequence length="212" mass="22827">MSGETFEFTGKFLSEVERNIAKYPPERKQSAVLACLFLAQEQNHEDGHYVTEAAMRAISEKLEMPYIRVMEVATFFTQINLKPVGKFHIQLCGTTPCMLRGAEALMEAVKEKFGIGHGQTSEDGTFTLTEVECLGACCNAPMVQINDDFYEDLTPELLINVLDTLKGGGQPALGSQIGRVTSEPEGGPTVLLTGPAPQTADAPNAPNSGAGD</sequence>
<evidence type="ECO:0000256" key="5">
    <source>
        <dbReference type="ARBA" id="ARBA00023004"/>
    </source>
</evidence>
<dbReference type="GO" id="GO:0051537">
    <property type="term" value="F:2 iron, 2 sulfur cluster binding"/>
    <property type="evidence" value="ECO:0007669"/>
    <property type="project" value="UniProtKB-KW"/>
</dbReference>
<dbReference type="GO" id="GO:0003954">
    <property type="term" value="F:NADH dehydrogenase activity"/>
    <property type="evidence" value="ECO:0007669"/>
    <property type="project" value="TreeGrafter"/>
</dbReference>
<dbReference type="EMBL" id="SADE01000001">
    <property type="protein sequence ID" value="RVU39294.1"/>
    <property type="molecule type" value="Genomic_DNA"/>
</dbReference>